<keyword evidence="5 10" id="KW-0732">Signal</keyword>
<evidence type="ECO:0000313" key="13">
    <source>
        <dbReference type="Proteomes" id="UP001208570"/>
    </source>
</evidence>
<dbReference type="Pfam" id="PF06468">
    <property type="entry name" value="Spond_N"/>
    <property type="match status" value="1"/>
</dbReference>
<evidence type="ECO:0000256" key="10">
    <source>
        <dbReference type="SAM" id="SignalP"/>
    </source>
</evidence>
<feature type="signal peptide" evidence="10">
    <location>
        <begin position="1"/>
        <end position="19"/>
    </location>
</feature>
<evidence type="ECO:0000259" key="11">
    <source>
        <dbReference type="PROSITE" id="PS51020"/>
    </source>
</evidence>
<evidence type="ECO:0000313" key="12">
    <source>
        <dbReference type="EMBL" id="KAK2163792.1"/>
    </source>
</evidence>
<dbReference type="InterPro" id="IPR038678">
    <property type="entry name" value="Spondin_N_sf"/>
</dbReference>
<keyword evidence="4" id="KW-0479">Metal-binding</keyword>
<dbReference type="InterPro" id="IPR051418">
    <property type="entry name" value="Spondin/Thrombospondin_T1"/>
</dbReference>
<comment type="subcellular location">
    <subcellularLocation>
        <location evidence="1">Secreted</location>
        <location evidence="1">Extracellular space</location>
        <location evidence="1">Extracellular matrix</location>
    </subcellularLocation>
</comment>
<dbReference type="GO" id="GO:0007155">
    <property type="term" value="P:cell adhesion"/>
    <property type="evidence" value="ECO:0007669"/>
    <property type="project" value="UniProtKB-KW"/>
</dbReference>
<evidence type="ECO:0000256" key="6">
    <source>
        <dbReference type="ARBA" id="ARBA00022889"/>
    </source>
</evidence>
<accession>A0AAD9NB51</accession>
<dbReference type="SMART" id="SM00209">
    <property type="entry name" value="TSP1"/>
    <property type="match status" value="1"/>
</dbReference>
<dbReference type="InterPro" id="IPR009465">
    <property type="entry name" value="Spondin_N"/>
</dbReference>
<dbReference type="InterPro" id="IPR000884">
    <property type="entry name" value="TSP1_rpt"/>
</dbReference>
<name>A0AAD9NB51_9ANNE</name>
<evidence type="ECO:0000256" key="5">
    <source>
        <dbReference type="ARBA" id="ARBA00022729"/>
    </source>
</evidence>
<dbReference type="InterPro" id="IPR044004">
    <property type="entry name" value="TSP1_spondin_dom"/>
</dbReference>
<dbReference type="PROSITE" id="PS51020">
    <property type="entry name" value="SPONDIN"/>
    <property type="match status" value="1"/>
</dbReference>
<dbReference type="Gene3D" id="2.60.40.2130">
    <property type="entry name" value="F-spondin domain"/>
    <property type="match status" value="1"/>
</dbReference>
<proteinExistence type="predicted"/>
<evidence type="ECO:0000256" key="1">
    <source>
        <dbReference type="ARBA" id="ARBA00004498"/>
    </source>
</evidence>
<organism evidence="12 13">
    <name type="scientific">Paralvinella palmiformis</name>
    <dbReference type="NCBI Taxonomy" id="53620"/>
    <lineage>
        <taxon>Eukaryota</taxon>
        <taxon>Metazoa</taxon>
        <taxon>Spiralia</taxon>
        <taxon>Lophotrochozoa</taxon>
        <taxon>Annelida</taxon>
        <taxon>Polychaeta</taxon>
        <taxon>Sedentaria</taxon>
        <taxon>Canalipalpata</taxon>
        <taxon>Terebellida</taxon>
        <taxon>Terebelliformia</taxon>
        <taxon>Alvinellidae</taxon>
        <taxon>Paralvinella</taxon>
    </lineage>
</organism>
<keyword evidence="2" id="KW-0964">Secreted</keyword>
<dbReference type="PROSITE" id="PS50092">
    <property type="entry name" value="TSP1"/>
    <property type="match status" value="1"/>
</dbReference>
<keyword evidence="3" id="KW-0272">Extracellular matrix</keyword>
<evidence type="ECO:0000256" key="2">
    <source>
        <dbReference type="ARBA" id="ARBA00022525"/>
    </source>
</evidence>
<keyword evidence="6" id="KW-0130">Cell adhesion</keyword>
<dbReference type="SUPFAM" id="SSF82895">
    <property type="entry name" value="TSP-1 type 1 repeat"/>
    <property type="match status" value="1"/>
</dbReference>
<comment type="caution">
    <text evidence="12">The sequence shown here is derived from an EMBL/GenBank/DDBJ whole genome shotgun (WGS) entry which is preliminary data.</text>
</comment>
<dbReference type="InterPro" id="IPR036383">
    <property type="entry name" value="TSP1_rpt_sf"/>
</dbReference>
<evidence type="ECO:0000256" key="7">
    <source>
        <dbReference type="ARBA" id="ARBA00023157"/>
    </source>
</evidence>
<dbReference type="EMBL" id="JAODUP010000074">
    <property type="protein sequence ID" value="KAK2163792.1"/>
    <property type="molecule type" value="Genomic_DNA"/>
</dbReference>
<feature type="domain" description="Spondin" evidence="11">
    <location>
        <begin position="26"/>
        <end position="212"/>
    </location>
</feature>
<keyword evidence="8" id="KW-0325">Glycoprotein</keyword>
<evidence type="ECO:0000256" key="9">
    <source>
        <dbReference type="SAM" id="MobiDB-lite"/>
    </source>
</evidence>
<feature type="compositionally biased region" description="Basic residues" evidence="9">
    <location>
        <begin position="323"/>
        <end position="355"/>
    </location>
</feature>
<keyword evidence="13" id="KW-1185">Reference proteome</keyword>
<dbReference type="NCBIfam" id="NF038123">
    <property type="entry name" value="NF038123_dom"/>
    <property type="match status" value="1"/>
</dbReference>
<dbReference type="GO" id="GO:0046872">
    <property type="term" value="F:metal ion binding"/>
    <property type="evidence" value="ECO:0007669"/>
    <property type="project" value="UniProtKB-KW"/>
</dbReference>
<reference evidence="12" key="1">
    <citation type="journal article" date="2023" name="Mol. Biol. Evol.">
        <title>Third-Generation Sequencing Reveals the Adaptive Role of the Epigenome in Three Deep-Sea Polychaetes.</title>
        <authorList>
            <person name="Perez M."/>
            <person name="Aroh O."/>
            <person name="Sun Y."/>
            <person name="Lan Y."/>
            <person name="Juniper S.K."/>
            <person name="Young C.R."/>
            <person name="Angers B."/>
            <person name="Qian P.Y."/>
        </authorList>
    </citation>
    <scope>NUCLEOTIDE SEQUENCE</scope>
    <source>
        <strain evidence="12">P08H-3</strain>
    </source>
</reference>
<feature type="chain" id="PRO_5041943205" description="Spondin domain-containing protein" evidence="10">
    <location>
        <begin position="20"/>
        <end position="438"/>
    </location>
</feature>
<dbReference type="Gene3D" id="2.20.100.10">
    <property type="entry name" value="Thrombospondin type-1 (TSP1) repeat"/>
    <property type="match status" value="1"/>
</dbReference>
<dbReference type="AlphaFoldDB" id="A0AAD9NB51"/>
<protein>
    <recommendedName>
        <fullName evidence="11">Spondin domain-containing protein</fullName>
    </recommendedName>
</protein>
<gene>
    <name evidence="12" type="ORF">LSH36_74g10030</name>
</gene>
<dbReference type="Pfam" id="PF19028">
    <property type="entry name" value="TSP1_spondin"/>
    <property type="match status" value="1"/>
</dbReference>
<feature type="region of interest" description="Disordered" evidence="9">
    <location>
        <begin position="299"/>
        <end position="364"/>
    </location>
</feature>
<keyword evidence="7" id="KW-1015">Disulfide bond</keyword>
<dbReference type="PANTHER" id="PTHR11311">
    <property type="entry name" value="SPONDIN"/>
    <property type="match status" value="1"/>
</dbReference>
<evidence type="ECO:0000256" key="4">
    <source>
        <dbReference type="ARBA" id="ARBA00022723"/>
    </source>
</evidence>
<dbReference type="Proteomes" id="UP001208570">
    <property type="component" value="Unassembled WGS sequence"/>
</dbReference>
<evidence type="ECO:0000256" key="3">
    <source>
        <dbReference type="ARBA" id="ARBA00022530"/>
    </source>
</evidence>
<sequence length="438" mass="49553">MEVTLIIVVIVTMRHFVLGDGNLVRSRQTCTTSGVVLYEVSLQTFWSRDSFPKQYPTHRPHAQWSRVIGRTHGSNYIMWRAGKMASNRIKQFVETGMSFDLDEDSQGHNDIFDVFSLPKIKNGVGNTQTYIFVDTLHPLVSMMSRLVPSPDWFVGLDSVSLCDDGRWVERREMNAKIWDAGTDKGLTFTSPNWPQVPQKPIEEITSSRQKHPASSFHYNKLITLPSIATVIFSKKTAPENYQRDWVTLKGENLPNNILNKKLSINEDVKNDSSLLLEPKRQGELGTAMERMHVMKSVGEPVGKKATPPGGVFNGDPRVGSGRRERRYKNVKLSKRRKNRGRSKKGRRKGKSRSSKRGSSIENRTKDINCDVSDWQTWSPCSKSCGYGMRVRMRDIVTQNSGRGLPCPPLKQDQTCGTMRGCGWNHFASNVWSAANKST</sequence>
<evidence type="ECO:0000256" key="8">
    <source>
        <dbReference type="ARBA" id="ARBA00023180"/>
    </source>
</evidence>
<dbReference type="PANTHER" id="PTHR11311:SF15">
    <property type="entry name" value="SPONDIN-2"/>
    <property type="match status" value="1"/>
</dbReference>